<dbReference type="Pfam" id="PF15183">
    <property type="entry name" value="MRAP"/>
    <property type="match status" value="1"/>
</dbReference>
<comment type="subcellular location">
    <subcellularLocation>
        <location evidence="1">Cell membrane</location>
        <topology evidence="1">Single-pass membrane protein</topology>
    </subcellularLocation>
    <subcellularLocation>
        <location evidence="2">Endoplasmic reticulum membrane</location>
        <topology evidence="2">Single-pass membrane protein</topology>
    </subcellularLocation>
</comment>
<dbReference type="GO" id="GO:0031783">
    <property type="term" value="F:type 5 melanocortin receptor binding"/>
    <property type="evidence" value="ECO:0007669"/>
    <property type="project" value="TreeGrafter"/>
</dbReference>
<dbReference type="Proteomes" id="UP000007635">
    <property type="component" value="Chromosome I"/>
</dbReference>
<dbReference type="InterPro" id="IPR028111">
    <property type="entry name" value="MRAP"/>
</dbReference>
<evidence type="ECO:0000256" key="2">
    <source>
        <dbReference type="ARBA" id="ARBA00004389"/>
    </source>
</evidence>
<evidence type="ECO:0000256" key="8">
    <source>
        <dbReference type="ARBA" id="ARBA00023136"/>
    </source>
</evidence>
<evidence type="ECO:0000256" key="3">
    <source>
        <dbReference type="ARBA" id="ARBA00010063"/>
    </source>
</evidence>
<name>A0AAQ4QEA2_GASAC</name>
<feature type="transmembrane region" description="Helical" evidence="9">
    <location>
        <begin position="37"/>
        <end position="61"/>
    </location>
</feature>
<reference evidence="10 11" key="1">
    <citation type="journal article" date="2021" name="G3 (Bethesda)">
        <title>Improved contiguity of the threespine stickleback genome using long-read sequencing.</title>
        <authorList>
            <person name="Nath S."/>
            <person name="Shaw D.E."/>
            <person name="White M.A."/>
        </authorList>
    </citation>
    <scope>NUCLEOTIDE SEQUENCE [LARGE SCALE GENOMIC DNA]</scope>
    <source>
        <strain evidence="10 11">Lake Benthic</strain>
    </source>
</reference>
<dbReference type="GO" id="GO:0030545">
    <property type="term" value="F:signaling receptor regulator activity"/>
    <property type="evidence" value="ECO:0007669"/>
    <property type="project" value="TreeGrafter"/>
</dbReference>
<dbReference type="GO" id="GO:0072659">
    <property type="term" value="P:protein localization to plasma membrane"/>
    <property type="evidence" value="ECO:0007669"/>
    <property type="project" value="TreeGrafter"/>
</dbReference>
<protein>
    <recommendedName>
        <fullName evidence="12">Melanocortin 2 receptor accessory protein</fullName>
    </recommendedName>
</protein>
<dbReference type="AlphaFoldDB" id="A0AAQ4QEA2"/>
<proteinExistence type="inferred from homology"/>
<keyword evidence="4" id="KW-1003">Cell membrane</keyword>
<dbReference type="GO" id="GO:0031781">
    <property type="term" value="F:type 3 melanocortin receptor binding"/>
    <property type="evidence" value="ECO:0007669"/>
    <property type="project" value="TreeGrafter"/>
</dbReference>
<reference evidence="10" key="3">
    <citation type="submission" date="2025-09" db="UniProtKB">
        <authorList>
            <consortium name="Ensembl"/>
        </authorList>
    </citation>
    <scope>IDENTIFICATION</scope>
</reference>
<dbReference type="PANTHER" id="PTHR28675:SF2">
    <property type="entry name" value="MELANOCORTIN-2 RECEPTOR ACCESSORY PROTEIN"/>
    <property type="match status" value="1"/>
</dbReference>
<dbReference type="GO" id="GO:0070996">
    <property type="term" value="F:type 1 melanocortin receptor binding"/>
    <property type="evidence" value="ECO:0007669"/>
    <property type="project" value="TreeGrafter"/>
</dbReference>
<evidence type="ECO:0000256" key="7">
    <source>
        <dbReference type="ARBA" id="ARBA00022989"/>
    </source>
</evidence>
<evidence type="ECO:0000313" key="10">
    <source>
        <dbReference type="Ensembl" id="ENSGACP00000048623.1"/>
    </source>
</evidence>
<dbReference type="GO" id="GO:0031782">
    <property type="term" value="F:type 4 melanocortin receptor binding"/>
    <property type="evidence" value="ECO:0007669"/>
    <property type="project" value="TreeGrafter"/>
</dbReference>
<dbReference type="GO" id="GO:0005886">
    <property type="term" value="C:plasma membrane"/>
    <property type="evidence" value="ECO:0007669"/>
    <property type="project" value="UniProtKB-SubCell"/>
</dbReference>
<evidence type="ECO:0000256" key="1">
    <source>
        <dbReference type="ARBA" id="ARBA00004162"/>
    </source>
</evidence>
<reference evidence="10" key="2">
    <citation type="submission" date="2025-08" db="UniProtKB">
        <authorList>
            <consortium name="Ensembl"/>
        </authorList>
    </citation>
    <scope>IDENTIFICATION</scope>
</reference>
<evidence type="ECO:0000256" key="4">
    <source>
        <dbReference type="ARBA" id="ARBA00022475"/>
    </source>
</evidence>
<dbReference type="GO" id="GO:0031780">
    <property type="term" value="F:corticotropin hormone receptor binding"/>
    <property type="evidence" value="ECO:0007669"/>
    <property type="project" value="TreeGrafter"/>
</dbReference>
<keyword evidence="8 9" id="KW-0472">Membrane</keyword>
<keyword evidence="7 9" id="KW-1133">Transmembrane helix</keyword>
<dbReference type="GeneTree" id="ENSGT01010000222559"/>
<keyword evidence="5 9" id="KW-0812">Transmembrane</keyword>
<sequence>MAIMENLTNSVSNEWEYYYDYLDPVIVDESKLKYNKYSIVIIFWIMLAAFVAFLFLSLNLMSHSGMPRIQRFRRSHSTATA</sequence>
<evidence type="ECO:0000256" key="6">
    <source>
        <dbReference type="ARBA" id="ARBA00022824"/>
    </source>
</evidence>
<dbReference type="GO" id="GO:0106070">
    <property type="term" value="P:regulation of adenylate cyclase-activating G protein-coupled receptor signaling pathway"/>
    <property type="evidence" value="ECO:0007669"/>
    <property type="project" value="TreeGrafter"/>
</dbReference>
<evidence type="ECO:0000256" key="9">
    <source>
        <dbReference type="SAM" id="Phobius"/>
    </source>
</evidence>
<evidence type="ECO:0000313" key="11">
    <source>
        <dbReference type="Proteomes" id="UP000007635"/>
    </source>
</evidence>
<evidence type="ECO:0000256" key="5">
    <source>
        <dbReference type="ARBA" id="ARBA00022692"/>
    </source>
</evidence>
<evidence type="ECO:0008006" key="12">
    <source>
        <dbReference type="Google" id="ProtNLM"/>
    </source>
</evidence>
<comment type="similarity">
    <text evidence="3">Belongs to the MRAP family.</text>
</comment>
<keyword evidence="11" id="KW-1185">Reference proteome</keyword>
<dbReference type="GO" id="GO:0005789">
    <property type="term" value="C:endoplasmic reticulum membrane"/>
    <property type="evidence" value="ECO:0007669"/>
    <property type="project" value="UniProtKB-SubCell"/>
</dbReference>
<keyword evidence="6" id="KW-0256">Endoplasmic reticulum</keyword>
<organism evidence="10 11">
    <name type="scientific">Gasterosteus aculeatus aculeatus</name>
    <name type="common">three-spined stickleback</name>
    <dbReference type="NCBI Taxonomy" id="481459"/>
    <lineage>
        <taxon>Eukaryota</taxon>
        <taxon>Metazoa</taxon>
        <taxon>Chordata</taxon>
        <taxon>Craniata</taxon>
        <taxon>Vertebrata</taxon>
        <taxon>Euteleostomi</taxon>
        <taxon>Actinopterygii</taxon>
        <taxon>Neopterygii</taxon>
        <taxon>Teleostei</taxon>
        <taxon>Neoteleostei</taxon>
        <taxon>Acanthomorphata</taxon>
        <taxon>Eupercaria</taxon>
        <taxon>Perciformes</taxon>
        <taxon>Cottioidei</taxon>
        <taxon>Gasterosteales</taxon>
        <taxon>Gasterosteidae</taxon>
        <taxon>Gasterosteus</taxon>
    </lineage>
</organism>
<accession>A0AAQ4QEA2</accession>
<dbReference type="PANTHER" id="PTHR28675">
    <property type="entry name" value="MELANOCORTIN-2 RECEPTOR ACCESSORY PROTEIN 2"/>
    <property type="match status" value="1"/>
</dbReference>
<dbReference type="Ensembl" id="ENSGACT00000031879.1">
    <property type="protein sequence ID" value="ENSGACP00000048623.1"/>
    <property type="gene ID" value="ENSGACG00000029652.1"/>
</dbReference>